<keyword evidence="8" id="KW-1185">Reference proteome</keyword>
<dbReference type="OrthoDB" id="3249502at2"/>
<keyword evidence="3 6" id="KW-0812">Transmembrane</keyword>
<feature type="transmembrane region" description="Helical" evidence="6">
    <location>
        <begin position="254"/>
        <end position="278"/>
    </location>
</feature>
<feature type="transmembrane region" description="Helical" evidence="6">
    <location>
        <begin position="152"/>
        <end position="173"/>
    </location>
</feature>
<dbReference type="Proteomes" id="UP000199820">
    <property type="component" value="Unassembled WGS sequence"/>
</dbReference>
<dbReference type="RefSeq" id="WP_074649652.1">
    <property type="nucleotide sequence ID" value="NZ_FOIL01000026.1"/>
</dbReference>
<evidence type="ECO:0000313" key="7">
    <source>
        <dbReference type="EMBL" id="SET57928.1"/>
    </source>
</evidence>
<dbReference type="PANTHER" id="PTHR30250">
    <property type="entry name" value="PST FAMILY PREDICTED COLANIC ACID TRANSPORTER"/>
    <property type="match status" value="1"/>
</dbReference>
<keyword evidence="5 6" id="KW-0472">Membrane</keyword>
<evidence type="ECO:0000256" key="3">
    <source>
        <dbReference type="ARBA" id="ARBA00022692"/>
    </source>
</evidence>
<feature type="transmembrane region" description="Helical" evidence="6">
    <location>
        <begin position="389"/>
        <end position="408"/>
    </location>
</feature>
<keyword evidence="2" id="KW-1003">Cell membrane</keyword>
<dbReference type="InterPro" id="IPR050833">
    <property type="entry name" value="Poly_Biosynth_Transport"/>
</dbReference>
<name>A0A1I0FHY4_9FIRM</name>
<feature type="transmembrane region" description="Helical" evidence="6">
    <location>
        <begin position="84"/>
        <end position="107"/>
    </location>
</feature>
<dbReference type="Pfam" id="PF13440">
    <property type="entry name" value="Polysacc_synt_3"/>
    <property type="match status" value="1"/>
</dbReference>
<evidence type="ECO:0000313" key="8">
    <source>
        <dbReference type="Proteomes" id="UP000199820"/>
    </source>
</evidence>
<feature type="transmembrane region" description="Helical" evidence="6">
    <location>
        <begin position="328"/>
        <end position="348"/>
    </location>
</feature>
<organism evidence="7 8">
    <name type="scientific">[Clostridium] aminophilum</name>
    <dbReference type="NCBI Taxonomy" id="1526"/>
    <lineage>
        <taxon>Bacteria</taxon>
        <taxon>Bacillati</taxon>
        <taxon>Bacillota</taxon>
        <taxon>Clostridia</taxon>
        <taxon>Lachnospirales</taxon>
        <taxon>Lachnospiraceae</taxon>
    </lineage>
</organism>
<feature type="transmembrane region" description="Helical" evidence="6">
    <location>
        <begin position="119"/>
        <end position="140"/>
    </location>
</feature>
<feature type="transmembrane region" description="Helical" evidence="6">
    <location>
        <begin position="298"/>
        <end position="322"/>
    </location>
</feature>
<evidence type="ECO:0000256" key="2">
    <source>
        <dbReference type="ARBA" id="ARBA00022475"/>
    </source>
</evidence>
<dbReference type="GO" id="GO:0005886">
    <property type="term" value="C:plasma membrane"/>
    <property type="evidence" value="ECO:0007669"/>
    <property type="project" value="UniProtKB-SubCell"/>
</dbReference>
<feature type="transmembrane region" description="Helical" evidence="6">
    <location>
        <begin position="179"/>
        <end position="200"/>
    </location>
</feature>
<feature type="transmembrane region" description="Helical" evidence="6">
    <location>
        <begin position="12"/>
        <end position="33"/>
    </location>
</feature>
<evidence type="ECO:0000256" key="6">
    <source>
        <dbReference type="SAM" id="Phobius"/>
    </source>
</evidence>
<evidence type="ECO:0000256" key="4">
    <source>
        <dbReference type="ARBA" id="ARBA00022989"/>
    </source>
</evidence>
<feature type="transmembrane region" description="Helical" evidence="6">
    <location>
        <begin position="420"/>
        <end position="437"/>
    </location>
</feature>
<dbReference type="EMBL" id="FOIL01000026">
    <property type="protein sequence ID" value="SET57928.1"/>
    <property type="molecule type" value="Genomic_DNA"/>
</dbReference>
<evidence type="ECO:0000256" key="1">
    <source>
        <dbReference type="ARBA" id="ARBA00004651"/>
    </source>
</evidence>
<proteinExistence type="predicted"/>
<reference evidence="7 8" key="1">
    <citation type="submission" date="2016-10" db="EMBL/GenBank/DDBJ databases">
        <authorList>
            <person name="de Groot N.N."/>
        </authorList>
    </citation>
    <scope>NUCLEOTIDE SEQUENCE [LARGE SCALE GENOMIC DNA]</scope>
    <source>
        <strain evidence="7 8">KH1P1</strain>
    </source>
</reference>
<dbReference type="PANTHER" id="PTHR30250:SF11">
    <property type="entry name" value="O-ANTIGEN TRANSPORTER-RELATED"/>
    <property type="match status" value="1"/>
</dbReference>
<dbReference type="AlphaFoldDB" id="A0A1I0FHY4"/>
<sequence>MKKSKLFVENMLVFGFGGVISKLIPIIMVPIVTRLFPDTTYYGLSDLCSTMLSFGRAIAVMGMYDAMFRLFFDREDDLDHQKRVCSTAIGFTILTSLCVFLIMVVLQELLSKFVFKDSQYTYLVLMAAVGSAITGTNTIMGAPTRMQNKRKTYLIVNALVPCIAYSLAIVLILRGYYIIAIPLATIIADTCVIIIYYFLNRQWFSIKKFDRSILPSLLKMSIPLAPTFLIYWIFSSSDKIMISNLLDVAQVGIYTAGAKLGHCSQIIYLAFSGGWSYFAFKTMKDKDQVETRARILEYLGALSFVTGIFVFALCKPLCAWFFDGDYEKGYIVAPYLFMAPLMQMLFQVNANQFTIRKQTWLTTVTLLVGAVFNVVLNYFMIPIMGIEGAALASMLGYIISTAIAIAILLHLKLIRLSNRFLLTIIITVGYILIWRFLLINNAVISTILAAAIAMVFFVLYRTDLKAILESLIPGKMRKA</sequence>
<gene>
    <name evidence="7" type="ORF">SAMN04487771_10265</name>
</gene>
<feature type="transmembrane region" description="Helical" evidence="6">
    <location>
        <begin position="360"/>
        <end position="383"/>
    </location>
</feature>
<feature type="transmembrane region" description="Helical" evidence="6">
    <location>
        <begin position="53"/>
        <end position="72"/>
    </location>
</feature>
<protein>
    <submittedName>
        <fullName evidence="7">Membrane protein involved in the export of O-antigen and teichoic acid</fullName>
    </submittedName>
</protein>
<keyword evidence="4 6" id="KW-1133">Transmembrane helix</keyword>
<feature type="transmembrane region" description="Helical" evidence="6">
    <location>
        <begin position="443"/>
        <end position="460"/>
    </location>
</feature>
<evidence type="ECO:0000256" key="5">
    <source>
        <dbReference type="ARBA" id="ARBA00023136"/>
    </source>
</evidence>
<comment type="subcellular location">
    <subcellularLocation>
        <location evidence="1">Cell membrane</location>
        <topology evidence="1">Multi-pass membrane protein</topology>
    </subcellularLocation>
</comment>
<accession>A0A1I0FHY4</accession>
<feature type="transmembrane region" description="Helical" evidence="6">
    <location>
        <begin position="212"/>
        <end position="234"/>
    </location>
</feature>